<dbReference type="Proteomes" id="UP000178526">
    <property type="component" value="Unassembled WGS sequence"/>
</dbReference>
<dbReference type="SMART" id="SM00670">
    <property type="entry name" value="PINc"/>
    <property type="match status" value="1"/>
</dbReference>
<dbReference type="Gene3D" id="3.40.50.1010">
    <property type="entry name" value="5'-nuclease"/>
    <property type="match status" value="1"/>
</dbReference>
<dbReference type="PANTHER" id="PTHR34610">
    <property type="entry name" value="SSL7007 PROTEIN"/>
    <property type="match status" value="1"/>
</dbReference>
<dbReference type="PANTHER" id="PTHR34610:SF3">
    <property type="entry name" value="SSL7007 PROTEIN"/>
    <property type="match status" value="1"/>
</dbReference>
<dbReference type="InterPro" id="IPR029060">
    <property type="entry name" value="PIN-like_dom_sf"/>
</dbReference>
<sequence length="137" mass="15553">MRVVIDTNIFVSSFFGGNPRRIIDLWKSERITLCLSKDILDEYIEVLQRIGLKEEEELAELLSLFGKGYNMLFTTKTPKIKAIKADPDDDKFIECAVALKAEVIITGDKAMQELKEYMGIKIVTPQQFLPILGLLTV</sequence>
<feature type="domain" description="PIN" evidence="1">
    <location>
        <begin position="1"/>
        <end position="113"/>
    </location>
</feature>
<evidence type="ECO:0000259" key="1">
    <source>
        <dbReference type="SMART" id="SM00670"/>
    </source>
</evidence>
<reference evidence="2 3" key="1">
    <citation type="journal article" date="2016" name="Nat. Commun.">
        <title>Thousands of microbial genomes shed light on interconnected biogeochemical processes in an aquifer system.</title>
        <authorList>
            <person name="Anantharaman K."/>
            <person name="Brown C.T."/>
            <person name="Hug L.A."/>
            <person name="Sharon I."/>
            <person name="Castelle C.J."/>
            <person name="Probst A.J."/>
            <person name="Thomas B.C."/>
            <person name="Singh A."/>
            <person name="Wilkins M.J."/>
            <person name="Karaoz U."/>
            <person name="Brodie E.L."/>
            <person name="Williams K.H."/>
            <person name="Hubbard S.S."/>
            <person name="Banfield J.F."/>
        </authorList>
    </citation>
    <scope>NUCLEOTIDE SEQUENCE [LARGE SCALE GENOMIC DNA]</scope>
</reference>
<dbReference type="AlphaFoldDB" id="A0A1F7RM78"/>
<dbReference type="Pfam" id="PF13470">
    <property type="entry name" value="PIN_3"/>
    <property type="match status" value="1"/>
</dbReference>
<dbReference type="InterPro" id="IPR002850">
    <property type="entry name" value="PIN_toxin-like"/>
</dbReference>
<dbReference type="SUPFAM" id="SSF88723">
    <property type="entry name" value="PIN domain-like"/>
    <property type="match status" value="1"/>
</dbReference>
<evidence type="ECO:0000313" key="3">
    <source>
        <dbReference type="Proteomes" id="UP000178526"/>
    </source>
</evidence>
<proteinExistence type="predicted"/>
<comment type="caution">
    <text evidence="2">The sequence shown here is derived from an EMBL/GenBank/DDBJ whole genome shotgun (WGS) entry which is preliminary data.</text>
</comment>
<dbReference type="InterPro" id="IPR002716">
    <property type="entry name" value="PIN_dom"/>
</dbReference>
<accession>A0A1F7RM78</accession>
<protein>
    <submittedName>
        <fullName evidence="2">Putative toxin-antitoxin system toxin component, PIN family</fullName>
    </submittedName>
</protein>
<dbReference type="EMBL" id="MGDB01000035">
    <property type="protein sequence ID" value="OGL42623.1"/>
    <property type="molecule type" value="Genomic_DNA"/>
</dbReference>
<name>A0A1F7RM78_9BACT</name>
<organism evidence="2 3">
    <name type="scientific">Candidatus Schekmanbacteria bacterium GWA2_38_11</name>
    <dbReference type="NCBI Taxonomy" id="1817876"/>
    <lineage>
        <taxon>Bacteria</taxon>
        <taxon>Candidatus Schekmaniibacteriota</taxon>
    </lineage>
</organism>
<gene>
    <name evidence="2" type="ORF">A2042_07775</name>
</gene>
<dbReference type="NCBIfam" id="TIGR00305">
    <property type="entry name" value="putative toxin-antitoxin system toxin component, PIN family"/>
    <property type="match status" value="1"/>
</dbReference>
<evidence type="ECO:0000313" key="2">
    <source>
        <dbReference type="EMBL" id="OGL42623.1"/>
    </source>
</evidence>